<dbReference type="STRING" id="2309.CF15_03230"/>
<sequence length="65" mass="6537">MLPLIAANAARGLAIPLYNAYSSALLALQGYSGGEMGAGLSLARLLEIAGFPVAGLLTDRGLYGA</sequence>
<evidence type="ECO:0000313" key="1">
    <source>
        <dbReference type="EMBL" id="KSW11827.1"/>
    </source>
</evidence>
<reference evidence="1 2" key="1">
    <citation type="submission" date="2015-11" db="EMBL/GenBank/DDBJ databases">
        <title>Genome sequence of Pyrodictium occultum PL-19, a marine hyperthermophilic archaeon isolated from Volcano, Italy.</title>
        <authorList>
            <person name="Utturkar S."/>
            <person name="Huber H."/>
            <person name="Leptihn S."/>
            <person name="Brown S."/>
            <person name="Stetter K.O."/>
            <person name="Podar M."/>
        </authorList>
    </citation>
    <scope>NUCLEOTIDE SEQUENCE [LARGE SCALE GENOMIC DNA]</scope>
    <source>
        <strain evidence="1 2">PL-19</strain>
    </source>
</reference>
<keyword evidence="2" id="KW-1185">Reference proteome</keyword>
<organism evidence="1 2">
    <name type="scientific">Pyrodictium occultum</name>
    <dbReference type="NCBI Taxonomy" id="2309"/>
    <lineage>
        <taxon>Archaea</taxon>
        <taxon>Thermoproteota</taxon>
        <taxon>Thermoprotei</taxon>
        <taxon>Desulfurococcales</taxon>
        <taxon>Pyrodictiaceae</taxon>
        <taxon>Pyrodictium</taxon>
    </lineage>
</organism>
<dbReference type="RefSeq" id="WP_058370505.1">
    <property type="nucleotide sequence ID" value="NZ_LNTB01000001.1"/>
</dbReference>
<protein>
    <submittedName>
        <fullName evidence="1">Uncharacterized protein</fullName>
    </submittedName>
</protein>
<proteinExistence type="predicted"/>
<dbReference type="EMBL" id="LNTB01000001">
    <property type="protein sequence ID" value="KSW11827.1"/>
    <property type="molecule type" value="Genomic_DNA"/>
</dbReference>
<gene>
    <name evidence="1" type="ORF">CF15_03230</name>
</gene>
<evidence type="ECO:0000313" key="2">
    <source>
        <dbReference type="Proteomes" id="UP000053352"/>
    </source>
</evidence>
<dbReference type="Proteomes" id="UP000053352">
    <property type="component" value="Unassembled WGS sequence"/>
</dbReference>
<name>A0A0V8RUX5_PYROC</name>
<accession>A0A0V8RUX5</accession>
<dbReference type="AlphaFoldDB" id="A0A0V8RUX5"/>
<comment type="caution">
    <text evidence="1">The sequence shown here is derived from an EMBL/GenBank/DDBJ whole genome shotgun (WGS) entry which is preliminary data.</text>
</comment>
<dbReference type="OrthoDB" id="34939at183924"/>